<evidence type="ECO:0000313" key="4">
    <source>
        <dbReference type="EMBL" id="OYD15949.1"/>
    </source>
</evidence>
<dbReference type="InterPro" id="IPR051012">
    <property type="entry name" value="CellSynth/LPSAsmb/PSIAsmb"/>
</dbReference>
<dbReference type="Gene3D" id="1.25.40.10">
    <property type="entry name" value="Tetratricopeptide repeat domain"/>
    <property type="match status" value="2"/>
</dbReference>
<dbReference type="PANTHER" id="PTHR45586:SF1">
    <property type="entry name" value="LIPOPOLYSACCHARIDE ASSEMBLY PROTEIN B"/>
    <property type="match status" value="1"/>
</dbReference>
<dbReference type="SUPFAM" id="SSF48452">
    <property type="entry name" value="TPR-like"/>
    <property type="match status" value="1"/>
</dbReference>
<dbReference type="InterPro" id="IPR014469">
    <property type="entry name" value="DUF2271"/>
</dbReference>
<evidence type="ECO:0000256" key="2">
    <source>
        <dbReference type="ARBA" id="ARBA00022803"/>
    </source>
</evidence>
<gene>
    <name evidence="4" type="ORF">CH333_04660</name>
</gene>
<dbReference type="Pfam" id="PF13174">
    <property type="entry name" value="TPR_6"/>
    <property type="match status" value="1"/>
</dbReference>
<feature type="repeat" description="TPR" evidence="3">
    <location>
        <begin position="151"/>
        <end position="184"/>
    </location>
</feature>
<accession>A0A235BV61</accession>
<evidence type="ECO:0008006" key="6">
    <source>
        <dbReference type="Google" id="ProtNLM"/>
    </source>
</evidence>
<dbReference type="Gene3D" id="2.60.40.4070">
    <property type="match status" value="1"/>
</dbReference>
<protein>
    <recommendedName>
        <fullName evidence="6">DUF2271 domain-containing protein</fullName>
    </recommendedName>
</protein>
<dbReference type="InterPro" id="IPR011990">
    <property type="entry name" value="TPR-like_helical_dom_sf"/>
</dbReference>
<dbReference type="EMBL" id="NOZQ01000096">
    <property type="protein sequence ID" value="OYD15949.1"/>
    <property type="molecule type" value="Genomic_DNA"/>
</dbReference>
<name>A0A235BV61_UNCW3</name>
<dbReference type="Proteomes" id="UP000215215">
    <property type="component" value="Unassembled WGS sequence"/>
</dbReference>
<reference evidence="4 5" key="1">
    <citation type="submission" date="2017-07" db="EMBL/GenBank/DDBJ databases">
        <title>Recovery of genomes from metagenomes via a dereplication, aggregation, and scoring strategy.</title>
        <authorList>
            <person name="Sieber C.M."/>
            <person name="Probst A.J."/>
            <person name="Sharrar A."/>
            <person name="Thomas B.C."/>
            <person name="Hess M."/>
            <person name="Tringe S.G."/>
            <person name="Banfield J.F."/>
        </authorList>
    </citation>
    <scope>NUCLEOTIDE SEQUENCE [LARGE SCALE GENOMIC DNA]</scope>
    <source>
        <strain evidence="4">JGI_Cruoil_03_44_89</strain>
    </source>
</reference>
<dbReference type="InterPro" id="IPR019734">
    <property type="entry name" value="TPR_rpt"/>
</dbReference>
<dbReference type="PANTHER" id="PTHR45586">
    <property type="entry name" value="TPR REPEAT-CONTAINING PROTEIN PA4667"/>
    <property type="match status" value="1"/>
</dbReference>
<keyword evidence="1" id="KW-0677">Repeat</keyword>
<dbReference type="SMART" id="SM00028">
    <property type="entry name" value="TPR"/>
    <property type="match status" value="2"/>
</dbReference>
<dbReference type="Pfam" id="PF10029">
    <property type="entry name" value="DUF2271"/>
    <property type="match status" value="1"/>
</dbReference>
<dbReference type="PROSITE" id="PS50005">
    <property type="entry name" value="TPR"/>
    <property type="match status" value="2"/>
</dbReference>
<sequence length="544" mass="60859">MKILTRCLVTLTIVGNANLVWGETLGEYIKVAQNYQNSGKLEQATGIMEEAVKEYPDSSDAYAYLGLYVGMRAGETDDFMEAGRLCTRSFEVLDEAVSLDSLNPLARFYRGLMGVNVPKFLGKLKGGIEDLEFLIEMRGRSPDKVSEERVISAYDLLGTGYQKNGEGEKAKHAWEKVIELAPGTKLAEDARENIRKLFSPEAGKSQMGKEKETEGTAATEPSLLVELGKAYFDAGDYEEAEKVLKKMVDIDSSNVKAYTWLALALASEASEGYDERIYENTNFRTELVFESMEFFDKAVALAPKDTELRFLRGMMGVNFPFFVGKLDQAIDDLNTVVRGNAPDSTKGEALYWLGVAYQKKAMSYWIDVVSRYSDTEASQNVFEGMRPAVKHIDLSEYSTPVLSIDFVLGFQDELAPQTAVWVEDRKSKFVKTIYVSGFSGYAKEKQVNLPQWANSSKFGDVDAVTGASIDLGEHIYVWDLRDNSGRRVKSGEYTVKVEVSYWPSMQYQIASAPIKFGEKEERTQVEKGNLIPYLEVKYLPEGGK</sequence>
<dbReference type="Pfam" id="PF13414">
    <property type="entry name" value="TPR_11"/>
    <property type="match status" value="1"/>
</dbReference>
<feature type="repeat" description="TPR" evidence="3">
    <location>
        <begin position="221"/>
        <end position="254"/>
    </location>
</feature>
<evidence type="ECO:0000256" key="1">
    <source>
        <dbReference type="ARBA" id="ARBA00022737"/>
    </source>
</evidence>
<keyword evidence="2 3" id="KW-0802">TPR repeat</keyword>
<organism evidence="4 5">
    <name type="scientific">candidate division WOR-3 bacterium JGI_Cruoil_03_44_89</name>
    <dbReference type="NCBI Taxonomy" id="1973748"/>
    <lineage>
        <taxon>Bacteria</taxon>
        <taxon>Bacteria division WOR-3</taxon>
    </lineage>
</organism>
<proteinExistence type="predicted"/>
<evidence type="ECO:0000256" key="3">
    <source>
        <dbReference type="PROSITE-ProRule" id="PRU00339"/>
    </source>
</evidence>
<evidence type="ECO:0000313" key="5">
    <source>
        <dbReference type="Proteomes" id="UP000215215"/>
    </source>
</evidence>
<comment type="caution">
    <text evidence="4">The sequence shown here is derived from an EMBL/GenBank/DDBJ whole genome shotgun (WGS) entry which is preliminary data.</text>
</comment>
<dbReference type="AlphaFoldDB" id="A0A235BV61"/>